<proteinExistence type="predicted"/>
<reference evidence="3" key="1">
    <citation type="submission" date="2025-08" db="UniProtKB">
        <authorList>
            <consortium name="Ensembl"/>
        </authorList>
    </citation>
    <scope>IDENTIFICATION</scope>
</reference>
<dbReference type="STRING" id="94237.ENSMMOP00000013280"/>
<feature type="signal peptide" evidence="2">
    <location>
        <begin position="1"/>
        <end position="16"/>
    </location>
</feature>
<evidence type="ECO:0000256" key="1">
    <source>
        <dbReference type="ARBA" id="ARBA00023180"/>
    </source>
</evidence>
<accession>A0A3Q4B6G0</accession>
<name>A0A3Q4B6G0_MOLML</name>
<feature type="chain" id="PRO_5018571590" evidence="2">
    <location>
        <begin position="17"/>
        <end position="138"/>
    </location>
</feature>
<evidence type="ECO:0000313" key="3">
    <source>
        <dbReference type="Ensembl" id="ENSMMOP00000013280.1"/>
    </source>
</evidence>
<evidence type="ECO:0000313" key="4">
    <source>
        <dbReference type="Proteomes" id="UP000261620"/>
    </source>
</evidence>
<keyword evidence="4" id="KW-1185">Reference proteome</keyword>
<dbReference type="InterPro" id="IPR037055">
    <property type="entry name" value="MHC_I-like_Ag-recog_sf"/>
</dbReference>
<dbReference type="Ensembl" id="ENSMMOT00000013497.1">
    <property type="protein sequence ID" value="ENSMMOP00000013280.1"/>
    <property type="gene ID" value="ENSMMOG00000010191.1"/>
</dbReference>
<reference evidence="3" key="2">
    <citation type="submission" date="2025-09" db="UniProtKB">
        <authorList>
            <consortium name="Ensembl"/>
        </authorList>
    </citation>
    <scope>IDENTIFICATION</scope>
</reference>
<keyword evidence="1" id="KW-0325">Glycoprotein</keyword>
<dbReference type="Proteomes" id="UP000261620">
    <property type="component" value="Unplaced"/>
</dbReference>
<protein>
    <submittedName>
        <fullName evidence="3">Uncharacterized protein</fullName>
    </submittedName>
</protein>
<evidence type="ECO:0000256" key="2">
    <source>
        <dbReference type="SAM" id="SignalP"/>
    </source>
</evidence>
<dbReference type="SUPFAM" id="SSF54452">
    <property type="entry name" value="MHC antigen-recognition domain"/>
    <property type="match status" value="1"/>
</dbReference>
<sequence length="138" mass="15773">RKTLLLVFLLIHISSAVKHFLKFFYTGTSGLSNFPEFVGSGVLDRIPVGYCNTNIKIVESKEVKKFHLYTIVNYSLCFCLAGVHVLQEIDGCDWEDETGDINSFRRYGYNGEDIKFDLKTLTQIALKPQRYLPRTGKV</sequence>
<dbReference type="Gene3D" id="3.30.500.10">
    <property type="entry name" value="MHC class I-like antigen recognition-like"/>
    <property type="match status" value="2"/>
</dbReference>
<keyword evidence="2" id="KW-0732">Signal</keyword>
<dbReference type="AlphaFoldDB" id="A0A3Q4B6G0"/>
<organism evidence="3 4">
    <name type="scientific">Mola mola</name>
    <name type="common">Ocean sunfish</name>
    <name type="synonym">Tetraodon mola</name>
    <dbReference type="NCBI Taxonomy" id="94237"/>
    <lineage>
        <taxon>Eukaryota</taxon>
        <taxon>Metazoa</taxon>
        <taxon>Chordata</taxon>
        <taxon>Craniata</taxon>
        <taxon>Vertebrata</taxon>
        <taxon>Euteleostomi</taxon>
        <taxon>Actinopterygii</taxon>
        <taxon>Neopterygii</taxon>
        <taxon>Teleostei</taxon>
        <taxon>Neoteleostei</taxon>
        <taxon>Acanthomorphata</taxon>
        <taxon>Eupercaria</taxon>
        <taxon>Tetraodontiformes</taxon>
        <taxon>Molidae</taxon>
        <taxon>Mola</taxon>
    </lineage>
</organism>
<dbReference type="InterPro" id="IPR011162">
    <property type="entry name" value="MHC_I/II-like_Ag-recog"/>
</dbReference>